<feature type="coiled-coil region" evidence="1">
    <location>
        <begin position="454"/>
        <end position="481"/>
    </location>
</feature>
<reference evidence="3 4" key="1">
    <citation type="submission" date="2015-11" db="EMBL/GenBank/DDBJ databases">
        <title>Genomes and virulence difference between two physiological races of Phytophthora nicotianae.</title>
        <authorList>
            <person name="Liu H."/>
            <person name="Ma X."/>
            <person name="Yu H."/>
            <person name="Fang D."/>
            <person name="Li Y."/>
            <person name="Wang X."/>
            <person name="Wang W."/>
            <person name="Dong Y."/>
            <person name="Xiao B."/>
        </authorList>
    </citation>
    <scope>NUCLEOTIDE SEQUENCE [LARGE SCALE GENOMIC DNA]</scope>
    <source>
        <strain evidence="4">race 1</strain>
    </source>
</reference>
<protein>
    <submittedName>
        <fullName evidence="3">Uncharacterized protein</fullName>
    </submittedName>
</protein>
<sequence>MDILNVDVLPPPGHDGDDEATDDHTLLRLHVSTTSLQDGSDDNPVLSEQETASYDASQTPSQHNSHRSVAQKRWKIGKGIQLILLRKYVHCAKQFNRIPDRETTEQLLEQGYDEFYYQGGNLNEPRLNYTAFLKMVRNRRSEVAKQNRAGSYRRQRGLTKKHQKEQMEIRALIDELEHVRHGQQRDTVEYDALGSSSRAVMTDTSVPILSDTSSLMGDTGTDGGVSAGDLSAPETYSSVMSGTDSGSDDVVVSRSKLDLMLRMAQETLVAQKKILEEVRAMEQRTSTSRRMADLIEKIGRFFAEQEAQIQDTFTQIAYAPKPTQSQSWHDEINEILDAVQPQSTRELSTLKSSVPLPPSRPIEPKPDIWNHQSDDFVSWRSSSSLGSSRGHTRDDDVTSHVSSEAPEKHRKPRPPHQKHRKRSRKKKHPNNQEEEKPDPKAVAKANAAKVAAALMLAQERAKRFKQEKLQLEREQELERQEAASRLHKQMVKIEAVRARSFRQQSSMTTARSTLSSCDNQDTESVWTADSNDVMETERQPSQFMVNMEAQLREKMSLEMHVKQSYVEKHKKRERVRLKLEKALLQNVGQSSKVARLSATKASLEMELANVLEDTAQTRQKRRELELADEKERLKRQREAERALQIRLREEEWETMMEEEKARSQVAAEARAKASKRVEAHSAKLRKMMQAYRYEPHHSSSSSIPSSARSNNDSEHSDEESSESSSRASTENLSKPFKMDFLLPPELADFEEDGLCNNNEHLQPETSFRWQVSSYPDPVKFTEVLVNMVSDDEE</sequence>
<dbReference type="AlphaFoldDB" id="A0A0W8CYM5"/>
<gene>
    <name evidence="3" type="ORF">AM588_10005280</name>
</gene>
<evidence type="ECO:0000256" key="1">
    <source>
        <dbReference type="SAM" id="Coils"/>
    </source>
</evidence>
<evidence type="ECO:0000313" key="3">
    <source>
        <dbReference type="EMBL" id="KUF89093.1"/>
    </source>
</evidence>
<feature type="coiled-coil region" evidence="1">
    <location>
        <begin position="593"/>
        <end position="653"/>
    </location>
</feature>
<evidence type="ECO:0000256" key="2">
    <source>
        <dbReference type="SAM" id="MobiDB-lite"/>
    </source>
</evidence>
<dbReference type="EMBL" id="LNFP01000861">
    <property type="protein sequence ID" value="KUF89093.1"/>
    <property type="molecule type" value="Genomic_DNA"/>
</dbReference>
<feature type="compositionally biased region" description="Low complexity" evidence="2">
    <location>
        <begin position="375"/>
        <end position="389"/>
    </location>
</feature>
<feature type="compositionally biased region" description="Low complexity" evidence="2">
    <location>
        <begin position="722"/>
        <end position="733"/>
    </location>
</feature>
<dbReference type="Proteomes" id="UP000054636">
    <property type="component" value="Unassembled WGS sequence"/>
</dbReference>
<keyword evidence="1" id="KW-0175">Coiled coil</keyword>
<feature type="compositionally biased region" description="Basic and acidic residues" evidence="2">
    <location>
        <begin position="430"/>
        <end position="441"/>
    </location>
</feature>
<feature type="region of interest" description="Disordered" evidence="2">
    <location>
        <begin position="1"/>
        <end position="21"/>
    </location>
</feature>
<feature type="region of interest" description="Disordered" evidence="2">
    <location>
        <begin position="51"/>
        <end position="70"/>
    </location>
</feature>
<feature type="compositionally biased region" description="Basic residues" evidence="2">
    <location>
        <begin position="151"/>
        <end position="163"/>
    </location>
</feature>
<feature type="compositionally biased region" description="Low complexity" evidence="2">
    <location>
        <begin position="698"/>
        <end position="710"/>
    </location>
</feature>
<feature type="compositionally biased region" description="Basic and acidic residues" evidence="2">
    <location>
        <begin position="362"/>
        <end position="374"/>
    </location>
</feature>
<organism evidence="3 4">
    <name type="scientific">Phytophthora nicotianae</name>
    <name type="common">Potato buckeye rot agent</name>
    <name type="synonym">Phytophthora parasitica</name>
    <dbReference type="NCBI Taxonomy" id="4792"/>
    <lineage>
        <taxon>Eukaryota</taxon>
        <taxon>Sar</taxon>
        <taxon>Stramenopiles</taxon>
        <taxon>Oomycota</taxon>
        <taxon>Peronosporomycetes</taxon>
        <taxon>Peronosporales</taxon>
        <taxon>Peronosporaceae</taxon>
        <taxon>Phytophthora</taxon>
    </lineage>
</organism>
<feature type="compositionally biased region" description="Polar residues" evidence="2">
    <location>
        <begin position="343"/>
        <end position="352"/>
    </location>
</feature>
<feature type="region of interest" description="Disordered" evidence="2">
    <location>
        <begin position="144"/>
        <end position="164"/>
    </location>
</feature>
<accession>A0A0W8CYM5</accession>
<feature type="region of interest" description="Disordered" evidence="2">
    <location>
        <begin position="343"/>
        <end position="446"/>
    </location>
</feature>
<evidence type="ECO:0000313" key="4">
    <source>
        <dbReference type="Proteomes" id="UP000054636"/>
    </source>
</evidence>
<comment type="caution">
    <text evidence="3">The sequence shown here is derived from an EMBL/GenBank/DDBJ whole genome shotgun (WGS) entry which is preliminary data.</text>
</comment>
<feature type="compositionally biased region" description="Polar residues" evidence="2">
    <location>
        <begin position="51"/>
        <end position="63"/>
    </location>
</feature>
<name>A0A0W8CYM5_PHYNI</name>
<feature type="region of interest" description="Disordered" evidence="2">
    <location>
        <begin position="693"/>
        <end position="736"/>
    </location>
</feature>
<feature type="compositionally biased region" description="Basic residues" evidence="2">
    <location>
        <begin position="408"/>
        <end position="429"/>
    </location>
</feature>
<proteinExistence type="predicted"/>